<dbReference type="Gene3D" id="3.40.50.1820">
    <property type="entry name" value="alpha/beta hydrolase"/>
    <property type="match status" value="1"/>
</dbReference>
<feature type="domain" description="Acetyl xylan esterase" evidence="2">
    <location>
        <begin position="29"/>
        <end position="235"/>
    </location>
</feature>
<dbReference type="InterPro" id="IPR029058">
    <property type="entry name" value="AB_hydrolase_fold"/>
</dbReference>
<evidence type="ECO:0000313" key="4">
    <source>
        <dbReference type="Proteomes" id="UP000032578"/>
    </source>
</evidence>
<dbReference type="AlphaFoldDB" id="A0A0D7WE13"/>
<dbReference type="PATRIC" id="fig|1435349.4.peg.1947"/>
<dbReference type="SUPFAM" id="SSF53474">
    <property type="entry name" value="alpha/beta-Hydrolases"/>
    <property type="match status" value="1"/>
</dbReference>
<dbReference type="PANTHER" id="PTHR22946">
    <property type="entry name" value="DIENELACTONE HYDROLASE DOMAIN-CONTAINING PROTEIN-RELATED"/>
    <property type="match status" value="1"/>
</dbReference>
<feature type="signal peptide" evidence="1">
    <location>
        <begin position="1"/>
        <end position="17"/>
    </location>
</feature>
<evidence type="ECO:0000259" key="2">
    <source>
        <dbReference type="Pfam" id="PF05448"/>
    </source>
</evidence>
<evidence type="ECO:0000256" key="1">
    <source>
        <dbReference type="SAM" id="SignalP"/>
    </source>
</evidence>
<protein>
    <recommendedName>
        <fullName evidence="2">Acetyl xylan esterase domain-containing protein</fullName>
    </recommendedName>
</protein>
<evidence type="ECO:0000313" key="3">
    <source>
        <dbReference type="EMBL" id="KJD35982.1"/>
    </source>
</evidence>
<organism evidence="3 4">
    <name type="scientific">Neotamlana sedimentorum</name>
    <dbReference type="NCBI Taxonomy" id="1435349"/>
    <lineage>
        <taxon>Bacteria</taxon>
        <taxon>Pseudomonadati</taxon>
        <taxon>Bacteroidota</taxon>
        <taxon>Flavobacteriia</taxon>
        <taxon>Flavobacteriales</taxon>
        <taxon>Flavobacteriaceae</taxon>
        <taxon>Neotamlana</taxon>
    </lineage>
</organism>
<feature type="chain" id="PRO_5002326060" description="Acetyl xylan esterase domain-containing protein" evidence="1">
    <location>
        <begin position="18"/>
        <end position="407"/>
    </location>
</feature>
<name>A0A0D7WE13_9FLAO</name>
<comment type="caution">
    <text evidence="3">The sequence shown here is derived from an EMBL/GenBank/DDBJ whole genome shotgun (WGS) entry which is preliminary data.</text>
</comment>
<keyword evidence="4" id="KW-1185">Reference proteome</keyword>
<keyword evidence="1" id="KW-0732">Signal</keyword>
<accession>A0A0D7WE13</accession>
<dbReference type="InterPro" id="IPR050261">
    <property type="entry name" value="FrsA_esterase"/>
</dbReference>
<dbReference type="Proteomes" id="UP000032578">
    <property type="component" value="Unassembled WGS sequence"/>
</dbReference>
<gene>
    <name evidence="3" type="ORF">PW52_04985</name>
</gene>
<dbReference type="EMBL" id="JTDW01000004">
    <property type="protein sequence ID" value="KJD35982.1"/>
    <property type="molecule type" value="Genomic_DNA"/>
</dbReference>
<reference evidence="3 4" key="1">
    <citation type="submission" date="2014-11" db="EMBL/GenBank/DDBJ databases">
        <title>Tamlana sedimentorum sp. nov., isolated from shallow sand sediments of the Sea of Japan.</title>
        <authorList>
            <person name="Romanenko L.A."/>
        </authorList>
    </citation>
    <scope>NUCLEOTIDE SEQUENCE [LARGE SCALE GENOMIC DNA]</scope>
    <source>
        <strain evidence="3 4">JCM 19808</strain>
    </source>
</reference>
<dbReference type="Pfam" id="PF05448">
    <property type="entry name" value="AXE1"/>
    <property type="match status" value="1"/>
</dbReference>
<proteinExistence type="predicted"/>
<sequence length="407" mass="45227">MVLSLMGFLLFSVNLNAQIIDKHLSQLLDQSVYKSPEIHWEPTLNQGDIKALFYETLSYKGKPTRVFAYIGIPKSNKPVPAMVLVHGGGGKAFHEWVKIWNNRGYAAISMSLEGHMPDANGNGKLSHDFSGPSRVGRFDDVNLPIEEQWMYHAVSDIMIGHSLLESLPEIDADRIGVTGISWGGILSSLLSGLDSRLKCAIPVYGAGYLYESLGHFGEQGNKSSEFIEKKKFWDPSQQFSKGSVPTLWVNGDSDGHFSINITSHSFKTTKDHAYLSIHPGMRHGHGAGWNPNQVPEIYAFADYILKGKETGLVKIIKQPSKRKISLTYESEVPIVEANVYYLNEKLTYRKLNPKSKHKVPGPWLSMSADVNNAKNEVSAILPNSAVTYYVNLKDSRGYVVSSVLVEL</sequence>
<dbReference type="STRING" id="1435349.PW52_04985"/>
<dbReference type="InterPro" id="IPR008391">
    <property type="entry name" value="AXE1_dom"/>
</dbReference>